<protein>
    <submittedName>
        <fullName evidence="1">Uncharacterized protein</fullName>
    </submittedName>
</protein>
<evidence type="ECO:0000313" key="1">
    <source>
        <dbReference type="EMBL" id="TQM98817.1"/>
    </source>
</evidence>
<comment type="caution">
    <text evidence="1">The sequence shown here is derived from an EMBL/GenBank/DDBJ whole genome shotgun (WGS) entry which is preliminary data.</text>
</comment>
<dbReference type="AlphaFoldDB" id="A0A4Y3UQG4"/>
<dbReference type="EMBL" id="VFPS01000002">
    <property type="protein sequence ID" value="TQM98817.1"/>
    <property type="molecule type" value="Genomic_DNA"/>
</dbReference>
<reference evidence="1 2" key="1">
    <citation type="submission" date="2019-06" db="EMBL/GenBank/DDBJ databases">
        <title>Sequencing the genomes of 1000 actinobacteria strains.</title>
        <authorList>
            <person name="Klenk H.-P."/>
        </authorList>
    </citation>
    <scope>NUCLEOTIDE SEQUENCE [LARGE SCALE GENOMIC DNA]</scope>
    <source>
        <strain evidence="1 2">DSM 20427</strain>
    </source>
</reference>
<dbReference type="RefSeq" id="WP_170214277.1">
    <property type="nucleotide sequence ID" value="NZ_BJNA01000054.1"/>
</dbReference>
<organism evidence="1 2">
    <name type="scientific">Microbacterium lacticum</name>
    <dbReference type="NCBI Taxonomy" id="33885"/>
    <lineage>
        <taxon>Bacteria</taxon>
        <taxon>Bacillati</taxon>
        <taxon>Actinomycetota</taxon>
        <taxon>Actinomycetes</taxon>
        <taxon>Micrococcales</taxon>
        <taxon>Microbacteriaceae</taxon>
        <taxon>Microbacterium</taxon>
    </lineage>
</organism>
<keyword evidence="2" id="KW-1185">Reference proteome</keyword>
<gene>
    <name evidence="1" type="ORF">FHX68_1530</name>
</gene>
<proteinExistence type="predicted"/>
<accession>A0A4Y3UQG4</accession>
<evidence type="ECO:0000313" key="2">
    <source>
        <dbReference type="Proteomes" id="UP000319804"/>
    </source>
</evidence>
<sequence length="58" mass="6560">MMSEATIWQQITRAHAEAALGLEIDAESWISAVETLEREGSLHEELASIIFEYLREAL</sequence>
<dbReference type="Proteomes" id="UP000319804">
    <property type="component" value="Unassembled WGS sequence"/>
</dbReference>
<name>A0A4Y3UQG4_9MICO</name>